<accession>A0A1I8PCX3</accession>
<gene>
    <name evidence="2" type="primary">106080644</name>
</gene>
<name>A0A1I8PCX3_STOCA</name>
<dbReference type="VEuPathDB" id="VectorBase:SCAU006953"/>
<dbReference type="AlphaFoldDB" id="A0A1I8PCX3"/>
<dbReference type="InterPro" id="IPR036728">
    <property type="entry name" value="PBP_GOBP_sf"/>
</dbReference>
<feature type="signal peptide" evidence="1">
    <location>
        <begin position="1"/>
        <end position="27"/>
    </location>
</feature>
<dbReference type="Proteomes" id="UP000095300">
    <property type="component" value="Unassembled WGS sequence"/>
</dbReference>
<protein>
    <submittedName>
        <fullName evidence="2">Uncharacterized protein</fullName>
    </submittedName>
</protein>
<keyword evidence="3" id="KW-1185">Reference proteome</keyword>
<feature type="chain" id="PRO_5009326550" evidence="1">
    <location>
        <begin position="28"/>
        <end position="261"/>
    </location>
</feature>
<keyword evidence="1" id="KW-0732">Signal</keyword>
<dbReference type="OrthoDB" id="7975759at2759"/>
<evidence type="ECO:0000256" key="1">
    <source>
        <dbReference type="SAM" id="SignalP"/>
    </source>
</evidence>
<dbReference type="EnsemblMetazoa" id="SCAU006953-RA">
    <property type="protein sequence ID" value="SCAU006953-PA"/>
    <property type="gene ID" value="SCAU006953"/>
</dbReference>
<evidence type="ECO:0000313" key="3">
    <source>
        <dbReference type="Proteomes" id="UP000095300"/>
    </source>
</evidence>
<proteinExistence type="predicted"/>
<sequence length="261" mass="29933">MGVSEGFNCRVLLSLMSILVCFYAVKGGVGIQNGLNQEIILPESLIRFASQRCMEQYPQADAFNWTDTADTHCYSQCLLHKMGLMNLRTRGLDNIKLMDIWDDIEEAFDEERCVDNINIGQPLSGKCVDSYSKLMELRTHCLELFEYTFMGNSSWKSKDPSKSIGQSASEFCDSFDEDGDVATENAYGRVDDIELLRSYEEAQMDVTEAKEFVKYCSHKANSKFKRDNLSDAVFELQYCLKQKSPEFEMISQLRNERSRSY</sequence>
<dbReference type="GO" id="GO:0005549">
    <property type="term" value="F:odorant binding"/>
    <property type="evidence" value="ECO:0007669"/>
    <property type="project" value="InterPro"/>
</dbReference>
<organism evidence="2 3">
    <name type="scientific">Stomoxys calcitrans</name>
    <name type="common">Stable fly</name>
    <name type="synonym">Conops calcitrans</name>
    <dbReference type="NCBI Taxonomy" id="35570"/>
    <lineage>
        <taxon>Eukaryota</taxon>
        <taxon>Metazoa</taxon>
        <taxon>Ecdysozoa</taxon>
        <taxon>Arthropoda</taxon>
        <taxon>Hexapoda</taxon>
        <taxon>Insecta</taxon>
        <taxon>Pterygota</taxon>
        <taxon>Neoptera</taxon>
        <taxon>Endopterygota</taxon>
        <taxon>Diptera</taxon>
        <taxon>Brachycera</taxon>
        <taxon>Muscomorpha</taxon>
        <taxon>Muscoidea</taxon>
        <taxon>Muscidae</taxon>
        <taxon>Stomoxys</taxon>
    </lineage>
</organism>
<evidence type="ECO:0000313" key="2">
    <source>
        <dbReference type="EnsemblMetazoa" id="SCAU006953-PA"/>
    </source>
</evidence>
<dbReference type="Gene3D" id="1.10.238.20">
    <property type="entry name" value="Pheromone/general odorant binding protein domain"/>
    <property type="match status" value="1"/>
</dbReference>
<reference evidence="2" key="1">
    <citation type="submission" date="2020-05" db="UniProtKB">
        <authorList>
            <consortium name="EnsemblMetazoa"/>
        </authorList>
    </citation>
    <scope>IDENTIFICATION</scope>
    <source>
        <strain evidence="2">USDA</strain>
    </source>
</reference>
<dbReference type="SUPFAM" id="SSF47565">
    <property type="entry name" value="Insect pheromone/odorant-binding proteins"/>
    <property type="match status" value="1"/>
</dbReference>